<comment type="caution">
    <text evidence="1">The sequence shown here is derived from an EMBL/GenBank/DDBJ whole genome shotgun (WGS) entry which is preliminary data.</text>
</comment>
<name>A0A6A3K559_9STRA</name>
<evidence type="ECO:0000313" key="1">
    <source>
        <dbReference type="EMBL" id="KAE9002181.1"/>
    </source>
</evidence>
<dbReference type="Pfam" id="PF14223">
    <property type="entry name" value="Retrotran_gag_2"/>
    <property type="match status" value="1"/>
</dbReference>
<sequence>MRMTLTREGLLAHLQMEKNSLEITEAWLLNYMKAFGLIAKGVTVENHTKIRSATSAIIMAWNTLRDFYNRTTMHNRVSMTRRLHEFKMESTLTKVKPLYNFKELIVGLQTFEKPLDEPHQLVILLSSQSTYELISNIVEKSKDDTLIEVMEKLLKQHKRPEKTEGTERALKAATNDGEVKNVKSFKGGKGYKGNGSRTNDGFRGKCFNCDQVDHMKRMSEHECEQQRGRGFRRSEEYVTWVAD</sequence>
<gene>
    <name evidence="1" type="ORF">PF011_g13427</name>
</gene>
<dbReference type="Proteomes" id="UP000460718">
    <property type="component" value="Unassembled WGS sequence"/>
</dbReference>
<dbReference type="EMBL" id="QXFW01000826">
    <property type="protein sequence ID" value="KAE9002181.1"/>
    <property type="molecule type" value="Genomic_DNA"/>
</dbReference>
<accession>A0A6A3K559</accession>
<reference evidence="1 2" key="1">
    <citation type="submission" date="2018-09" db="EMBL/GenBank/DDBJ databases">
        <title>Genomic investigation of the strawberry pathogen Phytophthora fragariae indicates pathogenicity is determined by transcriptional variation in three key races.</title>
        <authorList>
            <person name="Adams T.M."/>
            <person name="Armitage A.D."/>
            <person name="Sobczyk M.K."/>
            <person name="Bates H.J."/>
            <person name="Dunwell J.M."/>
            <person name="Nellist C.F."/>
            <person name="Harrison R.J."/>
        </authorList>
    </citation>
    <scope>NUCLEOTIDE SEQUENCE [LARGE SCALE GENOMIC DNA]</scope>
    <source>
        <strain evidence="1 2">SCRP245</strain>
    </source>
</reference>
<dbReference type="AlphaFoldDB" id="A0A6A3K559"/>
<evidence type="ECO:0008006" key="3">
    <source>
        <dbReference type="Google" id="ProtNLM"/>
    </source>
</evidence>
<organism evidence="1 2">
    <name type="scientific">Phytophthora fragariae</name>
    <dbReference type="NCBI Taxonomy" id="53985"/>
    <lineage>
        <taxon>Eukaryota</taxon>
        <taxon>Sar</taxon>
        <taxon>Stramenopiles</taxon>
        <taxon>Oomycota</taxon>
        <taxon>Peronosporomycetes</taxon>
        <taxon>Peronosporales</taxon>
        <taxon>Peronosporaceae</taxon>
        <taxon>Phytophthora</taxon>
    </lineage>
</organism>
<evidence type="ECO:0000313" key="2">
    <source>
        <dbReference type="Proteomes" id="UP000460718"/>
    </source>
</evidence>
<protein>
    <recommendedName>
        <fullName evidence="3">Polyprotein</fullName>
    </recommendedName>
</protein>
<proteinExistence type="predicted"/>